<keyword evidence="1" id="KW-0472">Membrane</keyword>
<keyword evidence="3" id="KW-1185">Reference proteome</keyword>
<reference evidence="2 3" key="1">
    <citation type="submission" date="2019-04" db="EMBL/GenBank/DDBJ databases">
        <authorList>
            <person name="Hwang J.C."/>
        </authorList>
    </citation>
    <scope>NUCLEOTIDE SEQUENCE [LARGE SCALE GENOMIC DNA]</scope>
    <source>
        <strain evidence="2 3">IMCC35001</strain>
    </source>
</reference>
<gene>
    <name evidence="2" type="ORF">FCL40_00810</name>
</gene>
<dbReference type="AlphaFoldDB" id="A0A4U1BLY6"/>
<keyword evidence="1" id="KW-1133">Transmembrane helix</keyword>
<sequence length="59" mass="6789">MSFGTFLTVVIPYLFLFFVLFVALPYIASAIVVGMYEYLTQGRKREVKASAPRHINHQH</sequence>
<evidence type="ECO:0000256" key="1">
    <source>
        <dbReference type="SAM" id="Phobius"/>
    </source>
</evidence>
<dbReference type="EMBL" id="SWCI01000001">
    <property type="protein sequence ID" value="TKB51128.1"/>
    <property type="molecule type" value="Genomic_DNA"/>
</dbReference>
<evidence type="ECO:0000313" key="3">
    <source>
        <dbReference type="Proteomes" id="UP000305674"/>
    </source>
</evidence>
<keyword evidence="1" id="KW-0812">Transmembrane</keyword>
<dbReference type="Proteomes" id="UP000305674">
    <property type="component" value="Unassembled WGS sequence"/>
</dbReference>
<comment type="caution">
    <text evidence="2">The sequence shown here is derived from an EMBL/GenBank/DDBJ whole genome shotgun (WGS) entry which is preliminary data.</text>
</comment>
<dbReference type="OrthoDB" id="9894052at2"/>
<organism evidence="2 3">
    <name type="scientific">Ferrimonas sediminicola</name>
    <dbReference type="NCBI Taxonomy" id="2569538"/>
    <lineage>
        <taxon>Bacteria</taxon>
        <taxon>Pseudomonadati</taxon>
        <taxon>Pseudomonadota</taxon>
        <taxon>Gammaproteobacteria</taxon>
        <taxon>Alteromonadales</taxon>
        <taxon>Ferrimonadaceae</taxon>
        <taxon>Ferrimonas</taxon>
    </lineage>
</organism>
<accession>A0A4U1BLY6</accession>
<protein>
    <submittedName>
        <fullName evidence="2">Uncharacterized protein</fullName>
    </submittedName>
</protein>
<evidence type="ECO:0000313" key="2">
    <source>
        <dbReference type="EMBL" id="TKB51128.1"/>
    </source>
</evidence>
<proteinExistence type="predicted"/>
<feature type="transmembrane region" description="Helical" evidence="1">
    <location>
        <begin position="12"/>
        <end position="36"/>
    </location>
</feature>
<dbReference type="RefSeq" id="WP_136850391.1">
    <property type="nucleotide sequence ID" value="NZ_SWCI01000001.1"/>
</dbReference>
<name>A0A4U1BLY6_9GAMM</name>